<sequence length="557" mass="63249">MSSMQCVCFPPHSLLRKTSSELMDFLEGGSSEREEKDPSTSTTTNIAQKVIGLLGVPGFIINTFGPQILTQARRNPRLFRIITPLIIAFSAAAALTHLIWPLFNSIIGEWLPFAQLKSDDPLYDYLCRWVHFRNDPLRHLQVDAQSAAYRRQQVNDKLWWPEDHAGAKDICFEKSGKRFFWFERTLFILEAISWSGRRSYYNDSKDVKLKAFSFSHRPIKAVLQEAWNTYQNEEGSRTTRIWHCPEDDWDVLAHKQTRPLDTVDVDDTEKTKLVKDLKKYLSDETKEWYARRGIPYRRGYLFYGPPGTGKTSLSMAIAGHFNIDLYVLSLANPRLSDGMLTNLMTSVDEPCVVLLEDIDSAGLSREVSSTMIDKPKPPPPPRNDDDDKDYDKMGRIGERVDVRYNITLSGVLNALDGAASPEGHVLIMSTNHPEALDPALARAGRVDYKVEFKNATFETAKNIFKRMVGDETQDLEELATTFAKQIPNGKFSPAELQGYLLNYIGDVDGAMTDLDSWLKKSLEEKANREKLEAEKKGIAPKPAEPEQKTEPSEREKT</sequence>
<evidence type="ECO:0000256" key="9">
    <source>
        <dbReference type="ARBA" id="ARBA00023128"/>
    </source>
</evidence>
<feature type="region of interest" description="Disordered" evidence="12">
    <location>
        <begin position="528"/>
        <end position="557"/>
    </location>
</feature>
<evidence type="ECO:0000259" key="14">
    <source>
        <dbReference type="SMART" id="SM00382"/>
    </source>
</evidence>
<dbReference type="GO" id="GO:0016887">
    <property type="term" value="F:ATP hydrolysis activity"/>
    <property type="evidence" value="ECO:0007669"/>
    <property type="project" value="InterPro"/>
</dbReference>
<feature type="domain" description="AAA+ ATPase" evidence="14">
    <location>
        <begin position="296"/>
        <end position="456"/>
    </location>
</feature>
<dbReference type="InterPro" id="IPR027417">
    <property type="entry name" value="P-loop_NTPase"/>
</dbReference>
<feature type="transmembrane region" description="Helical" evidence="13">
    <location>
        <begin position="81"/>
        <end position="103"/>
    </location>
</feature>
<comment type="caution">
    <text evidence="15">The sequence shown here is derived from an EMBL/GenBank/DDBJ whole genome shotgun (WGS) entry which is preliminary data.</text>
</comment>
<evidence type="ECO:0000256" key="3">
    <source>
        <dbReference type="ARBA" id="ARBA00022692"/>
    </source>
</evidence>
<evidence type="ECO:0000256" key="4">
    <source>
        <dbReference type="ARBA" id="ARBA00022741"/>
    </source>
</evidence>
<dbReference type="EMBL" id="JAVRRJ010000001">
    <property type="protein sequence ID" value="KAK5089938.1"/>
    <property type="molecule type" value="Genomic_DNA"/>
</dbReference>
<dbReference type="Pfam" id="PF08740">
    <property type="entry name" value="BCS1_N"/>
    <property type="match status" value="1"/>
</dbReference>
<evidence type="ECO:0000256" key="10">
    <source>
        <dbReference type="ARBA" id="ARBA00023136"/>
    </source>
</evidence>
<comment type="subcellular location">
    <subcellularLocation>
        <location evidence="1">Mitochondrion inner membrane</location>
        <topology evidence="1">Single-pass membrane protein</topology>
    </subcellularLocation>
</comment>
<evidence type="ECO:0000256" key="7">
    <source>
        <dbReference type="ARBA" id="ARBA00022840"/>
    </source>
</evidence>
<dbReference type="InterPro" id="IPR003959">
    <property type="entry name" value="ATPase_AAA_core"/>
</dbReference>
<dbReference type="InterPro" id="IPR003593">
    <property type="entry name" value="AAA+_ATPase"/>
</dbReference>
<dbReference type="InterPro" id="IPR057495">
    <property type="entry name" value="AAA_lid_BCS1"/>
</dbReference>
<dbReference type="SMART" id="SM00382">
    <property type="entry name" value="AAA"/>
    <property type="match status" value="1"/>
</dbReference>
<evidence type="ECO:0000313" key="16">
    <source>
        <dbReference type="Proteomes" id="UP001309876"/>
    </source>
</evidence>
<dbReference type="Gene3D" id="3.40.50.300">
    <property type="entry name" value="P-loop containing nucleotide triphosphate hydrolases"/>
    <property type="match status" value="1"/>
</dbReference>
<evidence type="ECO:0000256" key="6">
    <source>
        <dbReference type="ARBA" id="ARBA00022801"/>
    </source>
</evidence>
<comment type="similarity">
    <text evidence="2">Belongs to the AAA ATPase family. BCS1 subfamily.</text>
</comment>
<evidence type="ECO:0000256" key="1">
    <source>
        <dbReference type="ARBA" id="ARBA00004434"/>
    </source>
</evidence>
<evidence type="ECO:0000313" key="15">
    <source>
        <dbReference type="EMBL" id="KAK5089938.1"/>
    </source>
</evidence>
<evidence type="ECO:0000256" key="13">
    <source>
        <dbReference type="SAM" id="Phobius"/>
    </source>
</evidence>
<keyword evidence="10 13" id="KW-0472">Membrane</keyword>
<name>A0AAN7T3Z0_9EURO</name>
<evidence type="ECO:0000256" key="5">
    <source>
        <dbReference type="ARBA" id="ARBA00022792"/>
    </source>
</evidence>
<evidence type="ECO:0000256" key="8">
    <source>
        <dbReference type="ARBA" id="ARBA00022989"/>
    </source>
</evidence>
<keyword evidence="3 13" id="KW-0812">Transmembrane</keyword>
<keyword evidence="16" id="KW-1185">Reference proteome</keyword>
<keyword evidence="4" id="KW-0547">Nucleotide-binding</keyword>
<dbReference type="GO" id="GO:0005743">
    <property type="term" value="C:mitochondrial inner membrane"/>
    <property type="evidence" value="ECO:0007669"/>
    <property type="project" value="UniProtKB-SubCell"/>
</dbReference>
<dbReference type="AlphaFoldDB" id="A0AAN7T3Z0"/>
<evidence type="ECO:0000256" key="12">
    <source>
        <dbReference type="SAM" id="MobiDB-lite"/>
    </source>
</evidence>
<organism evidence="15 16">
    <name type="scientific">Lithohypha guttulata</name>
    <dbReference type="NCBI Taxonomy" id="1690604"/>
    <lineage>
        <taxon>Eukaryota</taxon>
        <taxon>Fungi</taxon>
        <taxon>Dikarya</taxon>
        <taxon>Ascomycota</taxon>
        <taxon>Pezizomycotina</taxon>
        <taxon>Eurotiomycetes</taxon>
        <taxon>Chaetothyriomycetidae</taxon>
        <taxon>Chaetothyriales</taxon>
        <taxon>Trichomeriaceae</taxon>
        <taxon>Lithohypha</taxon>
    </lineage>
</organism>
<comment type="catalytic activity">
    <reaction evidence="11">
        <text>ATP + H2O = ADP + phosphate + H(+)</text>
        <dbReference type="Rhea" id="RHEA:13065"/>
        <dbReference type="ChEBI" id="CHEBI:15377"/>
        <dbReference type="ChEBI" id="CHEBI:15378"/>
        <dbReference type="ChEBI" id="CHEBI:30616"/>
        <dbReference type="ChEBI" id="CHEBI:43474"/>
        <dbReference type="ChEBI" id="CHEBI:456216"/>
    </reaction>
    <physiologicalReaction direction="left-to-right" evidence="11">
        <dbReference type="Rhea" id="RHEA:13066"/>
    </physiologicalReaction>
</comment>
<keyword evidence="7" id="KW-0067">ATP-binding</keyword>
<dbReference type="GO" id="GO:0005524">
    <property type="term" value="F:ATP binding"/>
    <property type="evidence" value="ECO:0007669"/>
    <property type="project" value="UniProtKB-KW"/>
</dbReference>
<dbReference type="Proteomes" id="UP001309876">
    <property type="component" value="Unassembled WGS sequence"/>
</dbReference>
<dbReference type="SUPFAM" id="SSF52540">
    <property type="entry name" value="P-loop containing nucleoside triphosphate hydrolases"/>
    <property type="match status" value="1"/>
</dbReference>
<proteinExistence type="inferred from homology"/>
<feature type="compositionally biased region" description="Basic and acidic residues" evidence="12">
    <location>
        <begin position="382"/>
        <end position="391"/>
    </location>
</feature>
<keyword evidence="9" id="KW-0496">Mitochondrion</keyword>
<dbReference type="InterPro" id="IPR014851">
    <property type="entry name" value="BCS1_N"/>
</dbReference>
<dbReference type="Pfam" id="PF25426">
    <property type="entry name" value="AAA_lid_BCS1"/>
    <property type="match status" value="1"/>
</dbReference>
<reference evidence="15 16" key="1">
    <citation type="submission" date="2023-08" db="EMBL/GenBank/DDBJ databases">
        <title>Black Yeasts Isolated from many extreme environments.</title>
        <authorList>
            <person name="Coleine C."/>
            <person name="Stajich J.E."/>
            <person name="Selbmann L."/>
        </authorList>
    </citation>
    <scope>NUCLEOTIDE SEQUENCE [LARGE SCALE GENOMIC DNA]</scope>
    <source>
        <strain evidence="15 16">CCFEE 5910</strain>
    </source>
</reference>
<dbReference type="Pfam" id="PF00004">
    <property type="entry name" value="AAA"/>
    <property type="match status" value="2"/>
</dbReference>
<evidence type="ECO:0000256" key="2">
    <source>
        <dbReference type="ARBA" id="ARBA00007448"/>
    </source>
</evidence>
<keyword evidence="8 13" id="KW-1133">Transmembrane helix</keyword>
<evidence type="ECO:0000256" key="11">
    <source>
        <dbReference type="ARBA" id="ARBA00048778"/>
    </source>
</evidence>
<keyword evidence="5" id="KW-0999">Mitochondrion inner membrane</keyword>
<feature type="region of interest" description="Disordered" evidence="12">
    <location>
        <begin position="365"/>
        <end position="391"/>
    </location>
</feature>
<dbReference type="PANTHER" id="PTHR23070">
    <property type="entry name" value="BCS1 AAA-TYPE ATPASE"/>
    <property type="match status" value="1"/>
</dbReference>
<protein>
    <recommendedName>
        <fullName evidence="14">AAA+ ATPase domain-containing protein</fullName>
    </recommendedName>
</protein>
<keyword evidence="6" id="KW-0378">Hydrolase</keyword>
<accession>A0AAN7T3Z0</accession>
<dbReference type="InterPro" id="IPR050747">
    <property type="entry name" value="Mitochondrial_chaperone_BCS1"/>
</dbReference>
<gene>
    <name evidence="15" type="ORF">LTR05_000106</name>
</gene>